<dbReference type="Proteomes" id="UP001642409">
    <property type="component" value="Unassembled WGS sequence"/>
</dbReference>
<feature type="transmembrane region" description="Helical" evidence="1">
    <location>
        <begin position="486"/>
        <end position="506"/>
    </location>
</feature>
<dbReference type="EMBL" id="CATOUU010000279">
    <property type="protein sequence ID" value="CAI9923306.1"/>
    <property type="molecule type" value="Genomic_DNA"/>
</dbReference>
<protein>
    <recommendedName>
        <fullName evidence="5">Transmembrane protein</fullName>
    </recommendedName>
</protein>
<evidence type="ECO:0000313" key="4">
    <source>
        <dbReference type="Proteomes" id="UP001642409"/>
    </source>
</evidence>
<keyword evidence="1" id="KW-0812">Transmembrane</keyword>
<reference evidence="2" key="1">
    <citation type="submission" date="2023-06" db="EMBL/GenBank/DDBJ databases">
        <authorList>
            <person name="Kurt Z."/>
        </authorList>
    </citation>
    <scope>NUCLEOTIDE SEQUENCE</scope>
</reference>
<proteinExistence type="predicted"/>
<keyword evidence="1" id="KW-1133">Transmembrane helix</keyword>
<sequence>MIFIVTIQFFLEELQNCYKPKASGTYNANLKTLTLYVTPTNQYHCKVYSNAAVFTVAAFDLNKDLVWVVENFNYSVNNTIVLHNIDFMGTQPQLVEINISSYTHFTIVQLLSLNYQLSALDQCFKTGTSYQLTATEMELTVVSSGACQLQMFNLKEIQIVMGDFSTQLIFNAQTTVQLDGVQVLAFDANGNFQNYVKDKEIKFSMSGDYVSVMQSPFLSVQLTFLMKVDLLTVQSIVIPDHFIIGYNGQLLQQQGAYIMENEITVRYSFTDQVINDYSAIIYNANQFIFRISMRIGGTSYTIQQMFTQLDINRQLIIFKCNYDKTCLKNLQTAMTENLILQFDVTILTDLEFQQLFVAFIQPYSSCWENGVALLSNSGVCIHLIKNSLKCVFDQTIPSNVVLSVRNASDPILYQYSFNKQMDININTIRYCFDCSDQDCNNNISSVRTDSDISFLFNATYSEGWVAAPVVRYAENDYKKQTNVSTIFGTLFITVSIVLAMIKIFQFKNQISMMKKKKK</sequence>
<organism evidence="2">
    <name type="scientific">Hexamita inflata</name>
    <dbReference type="NCBI Taxonomy" id="28002"/>
    <lineage>
        <taxon>Eukaryota</taxon>
        <taxon>Metamonada</taxon>
        <taxon>Diplomonadida</taxon>
        <taxon>Hexamitidae</taxon>
        <taxon>Hexamitinae</taxon>
        <taxon>Hexamita</taxon>
    </lineage>
</organism>
<evidence type="ECO:0008006" key="5">
    <source>
        <dbReference type="Google" id="ProtNLM"/>
    </source>
</evidence>
<comment type="caution">
    <text evidence="2">The sequence shown here is derived from an EMBL/GenBank/DDBJ whole genome shotgun (WGS) entry which is preliminary data.</text>
</comment>
<evidence type="ECO:0000256" key="1">
    <source>
        <dbReference type="SAM" id="Phobius"/>
    </source>
</evidence>
<evidence type="ECO:0000313" key="2">
    <source>
        <dbReference type="EMBL" id="CAI9923306.1"/>
    </source>
</evidence>
<reference evidence="3 4" key="2">
    <citation type="submission" date="2024-07" db="EMBL/GenBank/DDBJ databases">
        <authorList>
            <person name="Akdeniz Z."/>
        </authorList>
    </citation>
    <scope>NUCLEOTIDE SEQUENCE [LARGE SCALE GENOMIC DNA]</scope>
</reference>
<keyword evidence="1" id="KW-0472">Membrane</keyword>
<gene>
    <name evidence="2" type="ORF">HINF_LOCUS10951</name>
    <name evidence="3" type="ORF">HINF_LOCUS6218</name>
</gene>
<dbReference type="AlphaFoldDB" id="A0AA86TNV8"/>
<name>A0AA86TNV8_9EUKA</name>
<accession>A0AA86TNV8</accession>
<evidence type="ECO:0000313" key="3">
    <source>
        <dbReference type="EMBL" id="CAL5980529.1"/>
    </source>
</evidence>
<keyword evidence="4" id="KW-1185">Reference proteome</keyword>
<dbReference type="EMBL" id="CAXDID020000012">
    <property type="protein sequence ID" value="CAL5980529.1"/>
    <property type="molecule type" value="Genomic_DNA"/>
</dbReference>